<dbReference type="EMBL" id="JADWDC010000092">
    <property type="protein sequence ID" value="MCC0179553.1"/>
    <property type="molecule type" value="Genomic_DNA"/>
</dbReference>
<dbReference type="RefSeq" id="WP_229642652.1">
    <property type="nucleotide sequence ID" value="NZ_JADWDC010000092.1"/>
</dbReference>
<accession>A0A964BTT6</accession>
<keyword evidence="8" id="KW-1185">Reference proteome</keyword>
<evidence type="ECO:0000313" key="7">
    <source>
        <dbReference type="EMBL" id="MCC0179553.1"/>
    </source>
</evidence>
<reference evidence="7" key="1">
    <citation type="journal article" date="2021" name="Antonie Van Leeuwenhoek">
        <title>Draft genome and description of Waterburya agarophytonicola gen. nov. sp. nov. (Pleurocapsales, Cyanobacteria): a seaweed symbiont.</title>
        <authorList>
            <person name="Bonthond G."/>
            <person name="Shalygin S."/>
            <person name="Bayer T."/>
            <person name="Weinberger F."/>
        </authorList>
    </citation>
    <scope>NUCLEOTIDE SEQUENCE</scope>
    <source>
        <strain evidence="7">KI4</strain>
    </source>
</reference>
<organism evidence="7 8">
    <name type="scientific">Waterburya agarophytonicola KI4</name>
    <dbReference type="NCBI Taxonomy" id="2874699"/>
    <lineage>
        <taxon>Bacteria</taxon>
        <taxon>Bacillati</taxon>
        <taxon>Cyanobacteriota</taxon>
        <taxon>Cyanophyceae</taxon>
        <taxon>Pleurocapsales</taxon>
        <taxon>Hyellaceae</taxon>
        <taxon>Waterburya</taxon>
        <taxon>Waterburya agarophytonicola</taxon>
    </lineage>
</organism>
<dbReference type="GO" id="GO:0016020">
    <property type="term" value="C:membrane"/>
    <property type="evidence" value="ECO:0007669"/>
    <property type="project" value="UniProtKB-SubCell"/>
</dbReference>
<protein>
    <submittedName>
        <fullName evidence="7">TonB family protein</fullName>
    </submittedName>
</protein>
<dbReference type="NCBIfam" id="TIGR01352">
    <property type="entry name" value="tonB_Cterm"/>
    <property type="match status" value="1"/>
</dbReference>
<dbReference type="Proteomes" id="UP000729733">
    <property type="component" value="Unassembled WGS sequence"/>
</dbReference>
<feature type="compositionally biased region" description="Pro residues" evidence="5">
    <location>
        <begin position="103"/>
        <end position="129"/>
    </location>
</feature>
<feature type="compositionally biased region" description="Polar residues" evidence="5">
    <location>
        <begin position="63"/>
        <end position="84"/>
    </location>
</feature>
<dbReference type="GO" id="GO:0055085">
    <property type="term" value="P:transmembrane transport"/>
    <property type="evidence" value="ECO:0007669"/>
    <property type="project" value="InterPro"/>
</dbReference>
<feature type="compositionally biased region" description="Polar residues" evidence="5">
    <location>
        <begin position="151"/>
        <end position="162"/>
    </location>
</feature>
<gene>
    <name evidence="7" type="ORF">I4641_21570</name>
</gene>
<evidence type="ECO:0000256" key="3">
    <source>
        <dbReference type="ARBA" id="ARBA00022989"/>
    </source>
</evidence>
<name>A0A964BTT6_9CYAN</name>
<sequence>MPNFYNRQQQERNSLILGLLLSLLVHGAIALIVSRYQTKEFVSAEEKSLTPIAIVELTELRNTETSSDKSSSNTLAKSAQNSQKVAAPETLTDPTVEEKLSPSKPPTPPETTPPKSPPNPTLKPPPIPPAVTETPEIKPVITKPNKDRVTADNTQVASTPTTKPEKKVNPPTIQPEKPIEDNQPPDKPFENSSLAEKKPLANLDKPVPNREQPSSKLPTTERSRFNQKPNPGDFEGTVANNSDAKSKTDDNGDDLNNDRAAANNDLNQPLAPLSIACKDNCQPEYPDVLDGVEGTAGIQLTLDRKGKVIDAAIAISSGNSLLDESALEAAKQMEFSEIDRDRAIVQINLSFDVADEEW</sequence>
<keyword evidence="2" id="KW-0812">Transmembrane</keyword>
<feature type="region of interest" description="Disordered" evidence="5">
    <location>
        <begin position="62"/>
        <end position="265"/>
    </location>
</feature>
<comment type="caution">
    <text evidence="7">The sequence shown here is derived from an EMBL/GenBank/DDBJ whole genome shotgun (WGS) entry which is preliminary data.</text>
</comment>
<evidence type="ECO:0000256" key="5">
    <source>
        <dbReference type="SAM" id="MobiDB-lite"/>
    </source>
</evidence>
<dbReference type="Pfam" id="PF03544">
    <property type="entry name" value="TonB_C"/>
    <property type="match status" value="1"/>
</dbReference>
<dbReference type="AlphaFoldDB" id="A0A964BTT6"/>
<dbReference type="InterPro" id="IPR006260">
    <property type="entry name" value="TonB/TolA_C"/>
</dbReference>
<proteinExistence type="predicted"/>
<dbReference type="PRINTS" id="PR01217">
    <property type="entry name" value="PRICHEXTENSN"/>
</dbReference>
<feature type="domain" description="TonB C-terminal" evidence="6">
    <location>
        <begin position="268"/>
        <end position="358"/>
    </location>
</feature>
<dbReference type="SUPFAM" id="SSF74653">
    <property type="entry name" value="TolA/TonB C-terminal domain"/>
    <property type="match status" value="1"/>
</dbReference>
<evidence type="ECO:0000256" key="1">
    <source>
        <dbReference type="ARBA" id="ARBA00004167"/>
    </source>
</evidence>
<evidence type="ECO:0000256" key="4">
    <source>
        <dbReference type="ARBA" id="ARBA00023136"/>
    </source>
</evidence>
<evidence type="ECO:0000313" key="8">
    <source>
        <dbReference type="Proteomes" id="UP000729733"/>
    </source>
</evidence>
<evidence type="ECO:0000256" key="2">
    <source>
        <dbReference type="ARBA" id="ARBA00022692"/>
    </source>
</evidence>
<dbReference type="Gene3D" id="3.30.1150.10">
    <property type="match status" value="1"/>
</dbReference>
<dbReference type="InterPro" id="IPR037682">
    <property type="entry name" value="TonB_C"/>
</dbReference>
<comment type="subcellular location">
    <subcellularLocation>
        <location evidence="1">Membrane</location>
        <topology evidence="1">Single-pass membrane protein</topology>
    </subcellularLocation>
</comment>
<dbReference type="PROSITE" id="PS52015">
    <property type="entry name" value="TONB_CTD"/>
    <property type="match status" value="1"/>
</dbReference>
<keyword evidence="4" id="KW-0472">Membrane</keyword>
<keyword evidence="3" id="KW-1133">Transmembrane helix</keyword>
<evidence type="ECO:0000259" key="6">
    <source>
        <dbReference type="PROSITE" id="PS52015"/>
    </source>
</evidence>